<keyword evidence="8" id="KW-1185">Reference proteome</keyword>
<feature type="compositionally biased region" description="Polar residues" evidence="3">
    <location>
        <begin position="11"/>
        <end position="21"/>
    </location>
</feature>
<dbReference type="InterPro" id="IPR037370">
    <property type="entry name" value="Pleckstrin"/>
</dbReference>
<feature type="compositionally biased region" description="Basic and acidic residues" evidence="3">
    <location>
        <begin position="1"/>
        <end position="10"/>
    </location>
</feature>
<feature type="region of interest" description="Disordered" evidence="3">
    <location>
        <begin position="1"/>
        <end position="21"/>
    </location>
</feature>
<dbReference type="SUPFAM" id="SSF50044">
    <property type="entry name" value="SH3-domain"/>
    <property type="match status" value="1"/>
</dbReference>
<dbReference type="PANTHER" id="PTHR12092:SF16">
    <property type="entry name" value="PH DOMAIN-CONTAINING PROTEIN"/>
    <property type="match status" value="1"/>
</dbReference>
<organism evidence="7 8">
    <name type="scientific">Colletotrichum lupini</name>
    <dbReference type="NCBI Taxonomy" id="145971"/>
    <lineage>
        <taxon>Eukaryota</taxon>
        <taxon>Fungi</taxon>
        <taxon>Dikarya</taxon>
        <taxon>Ascomycota</taxon>
        <taxon>Pezizomycotina</taxon>
        <taxon>Sordariomycetes</taxon>
        <taxon>Hypocreomycetidae</taxon>
        <taxon>Glomerellales</taxon>
        <taxon>Glomerellaceae</taxon>
        <taxon>Colletotrichum</taxon>
        <taxon>Colletotrichum acutatum species complex</taxon>
    </lineage>
</organism>
<dbReference type="Pfam" id="PF07647">
    <property type="entry name" value="SAM_2"/>
    <property type="match status" value="1"/>
</dbReference>
<feature type="compositionally biased region" description="Basic and acidic residues" evidence="3">
    <location>
        <begin position="437"/>
        <end position="446"/>
    </location>
</feature>
<accession>A0A9Q8WIN7</accession>
<feature type="region of interest" description="Disordered" evidence="3">
    <location>
        <begin position="1022"/>
        <end position="1068"/>
    </location>
</feature>
<dbReference type="AlphaFoldDB" id="A0A9Q8WIN7"/>
<dbReference type="SMART" id="SM00326">
    <property type="entry name" value="SH3"/>
    <property type="match status" value="1"/>
</dbReference>
<feature type="domain" description="SAM" evidence="6">
    <location>
        <begin position="349"/>
        <end position="415"/>
    </location>
</feature>
<dbReference type="KEGG" id="clup:CLUP02_10207"/>
<dbReference type="GeneID" id="73344193"/>
<dbReference type="SMART" id="SM00233">
    <property type="entry name" value="PH"/>
    <property type="match status" value="1"/>
</dbReference>
<evidence type="ECO:0000313" key="8">
    <source>
        <dbReference type="Proteomes" id="UP000830671"/>
    </source>
</evidence>
<feature type="compositionally biased region" description="Polar residues" evidence="3">
    <location>
        <begin position="789"/>
        <end position="801"/>
    </location>
</feature>
<dbReference type="PROSITE" id="PS50003">
    <property type="entry name" value="PH_DOMAIN"/>
    <property type="match status" value="1"/>
</dbReference>
<dbReference type="PANTHER" id="PTHR12092">
    <property type="entry name" value="PLECKSTRIN"/>
    <property type="match status" value="1"/>
</dbReference>
<evidence type="ECO:0000259" key="6">
    <source>
        <dbReference type="PROSITE" id="PS50105"/>
    </source>
</evidence>
<dbReference type="RefSeq" id="XP_049146328.1">
    <property type="nucleotide sequence ID" value="XM_049289183.1"/>
</dbReference>
<feature type="compositionally biased region" description="Polar residues" evidence="3">
    <location>
        <begin position="530"/>
        <end position="547"/>
    </location>
</feature>
<dbReference type="Gene3D" id="2.30.30.40">
    <property type="entry name" value="SH3 Domains"/>
    <property type="match status" value="1"/>
</dbReference>
<dbReference type="FunFam" id="1.10.150.50:FF:000082">
    <property type="entry name" value="Polarized growth protein boi2"/>
    <property type="match status" value="1"/>
</dbReference>
<dbReference type="InterPro" id="IPR001660">
    <property type="entry name" value="SAM"/>
</dbReference>
<evidence type="ECO:0000259" key="5">
    <source>
        <dbReference type="PROSITE" id="PS50003"/>
    </source>
</evidence>
<dbReference type="GO" id="GO:0030036">
    <property type="term" value="P:actin cytoskeleton organization"/>
    <property type="evidence" value="ECO:0007669"/>
    <property type="project" value="TreeGrafter"/>
</dbReference>
<protein>
    <submittedName>
        <fullName evidence="7">SAM domain-containing protein</fullName>
    </submittedName>
</protein>
<dbReference type="InterPro" id="IPR001452">
    <property type="entry name" value="SH3_domain"/>
</dbReference>
<feature type="compositionally biased region" description="Low complexity" evidence="3">
    <location>
        <begin position="754"/>
        <end position="764"/>
    </location>
</feature>
<dbReference type="CDD" id="cd13316">
    <property type="entry name" value="PH_Boi"/>
    <property type="match status" value="1"/>
</dbReference>
<dbReference type="SMART" id="SM00454">
    <property type="entry name" value="SAM"/>
    <property type="match status" value="1"/>
</dbReference>
<feature type="region of interest" description="Disordered" evidence="3">
    <location>
        <begin position="490"/>
        <end position="717"/>
    </location>
</feature>
<dbReference type="Gene3D" id="1.10.150.50">
    <property type="entry name" value="Transcription Factor, Ets-1"/>
    <property type="match status" value="1"/>
</dbReference>
<feature type="compositionally biased region" description="Low complexity" evidence="3">
    <location>
        <begin position="676"/>
        <end position="685"/>
    </location>
</feature>
<proteinExistence type="predicted"/>
<dbReference type="GO" id="GO:0005886">
    <property type="term" value="C:plasma membrane"/>
    <property type="evidence" value="ECO:0007669"/>
    <property type="project" value="TreeGrafter"/>
</dbReference>
<sequence length="1068" mass="115900">MLDSASERNNTKTGSFSGQTTSQLLQRGLRIPYAAQRRCRCSGTAHVSTPLVVVAPKSSPAQTRLPSQRTHLLCIDPVTTHSLQQTPSAFVAAPGIVDIMALQKPEVGDTLLVIHDFIARSSDELSLTKGDRVELIERDDEFGDGWFLGKHLVNGNSGLFPEGSSTWHPTYANNKKLIIHGSVYTRPAPKTAPANNFSKPLATLPEVVNESKQTNPPDPTDDKITTPAAPPTPTPPPESPAPVTLPLNNIKQETAPIESVPPAVSAPPSAALGRINTNQDHVLSETLNVIDEHITDLRSTPSNGAMRAPPTDSGSEYSAQLDHRMSYIHGEETDEEEEGMHSRSEVEAWTPDQVAEYLFTVGVEKSHCEVFRDQEITGEVLLGMDQSSLFIKAFELGSVGRRLKTWQKIKSLQDECNNLGITTRRTTQTYGSDVGSEDAKRSRSRADTLTSSMPRMTPVDDRAMSFSSKRLSFSQTPKLDTASIVSPVSPIVDSPTRPSHMKRPSAASVRDLHHSRRHSSSTDFRLTGQPMASTVTPKLATSGTFPQTDGAHKKQPSFDRNWTLGSASSRPLSSTGLQDVMQQSGLHAPESAIDTDRGYFSGTEVDGRRRNVLRKRDSTASHGRKNSYAEEQRVRSATAISRHSRFGSVDSNRDSVASPAAQKYYGMQSTAHRRTASTSTTQSARPVPPVKDVGAPSVTKLEGKTRASPVPESPAARQGIHAEWLSAVVKPSMKVAGLRAISDSVSSDRNKVASPIDPSLKDSPLPSPARTGSSTPSAGPSFELDSPDTAKSPSTATTVASKGSRKKGKKETSAYQRGLLKISPAEAVKDADYSGWMRKKSSNLMTTWKPRLFVLKGRRLSYYYSENDDQEKGLIDISFHRVLPADNEQLTGLHAKLTGAGATTGHDANASGEKGDDTMFIFKLVPPRAGLSRAVNFTKPTVHYFAVPNLKSGRLWMAALMKATIDRDDTQAITTTYQQKTISLAKARQQRHRPPALMNLEEAQEDERRRALEAKKNADSLGITFGETDSGVSGMEKPNFPKVESADPRKLAFESENNGTAGAPPQSA</sequence>
<dbReference type="SUPFAM" id="SSF47769">
    <property type="entry name" value="SAM/Pointed domain"/>
    <property type="match status" value="1"/>
</dbReference>
<feature type="region of interest" description="Disordered" evidence="3">
    <location>
        <begin position="427"/>
        <end position="460"/>
    </location>
</feature>
<feature type="compositionally biased region" description="Basic and acidic residues" evidence="3">
    <location>
        <begin position="1044"/>
        <end position="1053"/>
    </location>
</feature>
<dbReference type="InterPro" id="IPR001849">
    <property type="entry name" value="PH_domain"/>
</dbReference>
<feature type="region of interest" description="Disordered" evidence="3">
    <location>
        <begin position="298"/>
        <end position="317"/>
    </location>
</feature>
<dbReference type="EMBL" id="CP019477">
    <property type="protein sequence ID" value="UQC84711.1"/>
    <property type="molecule type" value="Genomic_DNA"/>
</dbReference>
<feature type="compositionally biased region" description="Basic and acidic residues" evidence="3">
    <location>
        <begin position="605"/>
        <end position="619"/>
    </location>
</feature>
<keyword evidence="1 2" id="KW-0728">SH3 domain</keyword>
<evidence type="ECO:0000256" key="3">
    <source>
        <dbReference type="SAM" id="MobiDB-lite"/>
    </source>
</evidence>
<dbReference type="InterPro" id="IPR011993">
    <property type="entry name" value="PH-like_dom_sf"/>
</dbReference>
<dbReference type="FunFam" id="2.30.29.30:FF:000230">
    <property type="entry name" value="Polarized growth protein (Boi2)"/>
    <property type="match status" value="1"/>
</dbReference>
<feature type="compositionally biased region" description="Pro residues" evidence="3">
    <location>
        <begin position="228"/>
        <end position="240"/>
    </location>
</feature>
<feature type="region of interest" description="Disordered" evidence="3">
    <location>
        <begin position="742"/>
        <end position="815"/>
    </location>
</feature>
<feature type="region of interest" description="Disordered" evidence="3">
    <location>
        <begin position="209"/>
        <end position="245"/>
    </location>
</feature>
<dbReference type="Pfam" id="PF14604">
    <property type="entry name" value="SH3_9"/>
    <property type="match status" value="1"/>
</dbReference>
<feature type="domain" description="PH" evidence="5">
    <location>
        <begin position="830"/>
        <end position="965"/>
    </location>
</feature>
<dbReference type="InterPro" id="IPR036028">
    <property type="entry name" value="SH3-like_dom_sf"/>
</dbReference>
<reference evidence="7" key="1">
    <citation type="journal article" date="2021" name="Mol. Plant Microbe Interact.">
        <title>Complete Genome Sequence of the Plant-Pathogenic Fungus Colletotrichum lupini.</title>
        <authorList>
            <person name="Baroncelli R."/>
            <person name="Pensec F."/>
            <person name="Da Lio D."/>
            <person name="Boufleur T."/>
            <person name="Vicente I."/>
            <person name="Sarrocco S."/>
            <person name="Picot A."/>
            <person name="Baraldi E."/>
            <person name="Sukno S."/>
            <person name="Thon M."/>
            <person name="Le Floch G."/>
        </authorList>
    </citation>
    <scope>NUCLEOTIDE SEQUENCE</scope>
    <source>
        <strain evidence="7">IMI 504893</strain>
    </source>
</reference>
<name>A0A9Q8WIN7_9PEZI</name>
<evidence type="ECO:0000313" key="7">
    <source>
        <dbReference type="EMBL" id="UQC84711.1"/>
    </source>
</evidence>
<gene>
    <name evidence="7" type="ORF">CLUP02_10207</name>
</gene>
<feature type="domain" description="SH3" evidence="4">
    <location>
        <begin position="106"/>
        <end position="170"/>
    </location>
</feature>
<evidence type="ECO:0000256" key="1">
    <source>
        <dbReference type="ARBA" id="ARBA00022443"/>
    </source>
</evidence>
<dbReference type="Proteomes" id="UP000830671">
    <property type="component" value="Chromosome 5"/>
</dbReference>
<feature type="compositionally biased region" description="Polar residues" evidence="3">
    <location>
        <begin position="1055"/>
        <end position="1068"/>
    </location>
</feature>
<dbReference type="PROSITE" id="PS50105">
    <property type="entry name" value="SAM_DOMAIN"/>
    <property type="match status" value="1"/>
</dbReference>
<dbReference type="InterPro" id="IPR013761">
    <property type="entry name" value="SAM/pointed_sf"/>
</dbReference>
<dbReference type="CDD" id="cd09535">
    <property type="entry name" value="SAM_BOI-like_fungal"/>
    <property type="match status" value="1"/>
</dbReference>
<evidence type="ECO:0000259" key="4">
    <source>
        <dbReference type="PROSITE" id="PS50002"/>
    </source>
</evidence>
<dbReference type="Gene3D" id="2.30.29.30">
    <property type="entry name" value="Pleckstrin-homology domain (PH domain)/Phosphotyrosine-binding domain (PTB)"/>
    <property type="match status" value="1"/>
</dbReference>
<dbReference type="PROSITE" id="PS50002">
    <property type="entry name" value="SH3"/>
    <property type="match status" value="1"/>
</dbReference>
<dbReference type="Pfam" id="PF00169">
    <property type="entry name" value="PH"/>
    <property type="match status" value="1"/>
</dbReference>
<evidence type="ECO:0000256" key="2">
    <source>
        <dbReference type="PROSITE-ProRule" id="PRU00192"/>
    </source>
</evidence>
<feature type="compositionally biased region" description="Polar residues" evidence="3">
    <location>
        <begin position="558"/>
        <end position="585"/>
    </location>
</feature>
<dbReference type="SUPFAM" id="SSF50729">
    <property type="entry name" value="PH domain-like"/>
    <property type="match status" value="1"/>
</dbReference>